<dbReference type="Proteomes" id="UP001182303">
    <property type="component" value="Unassembled WGS sequence"/>
</dbReference>
<protein>
    <submittedName>
        <fullName evidence="2">Uncharacterized protein</fullName>
    </submittedName>
</protein>
<sequence length="43" mass="4618">MTLSTLILVGGITGCSTSKNTITNKENSKTEQSDNKSLKLDFV</sequence>
<proteinExistence type="predicted"/>
<comment type="caution">
    <text evidence="2">The sequence shown here is derived from an EMBL/GenBank/DDBJ whole genome shotgun (WGS) entry which is preliminary data.</text>
</comment>
<evidence type="ECO:0000256" key="1">
    <source>
        <dbReference type="SAM" id="MobiDB-lite"/>
    </source>
</evidence>
<gene>
    <name evidence="2" type="ORF">P9J83_13275</name>
</gene>
<evidence type="ECO:0000313" key="2">
    <source>
        <dbReference type="EMBL" id="MDS1004463.1"/>
    </source>
</evidence>
<reference evidence="2" key="1">
    <citation type="submission" date="2023-04" db="EMBL/GenBank/DDBJ databases">
        <title>Assessment of the microbiological origin of a defect in Grana Padano cheese.</title>
        <authorList>
            <person name="Zago M."/>
            <person name="Rossetti L."/>
            <person name="Bonvini B."/>
            <person name="Carminati D."/>
            <person name="Giraffa G."/>
        </authorList>
    </citation>
    <scope>NUCLEOTIDE SEQUENCE</scope>
    <source>
        <strain evidence="2">4990</strain>
    </source>
</reference>
<name>A0AAE4JUL4_CLOSG</name>
<organism evidence="2 3">
    <name type="scientific">Clostridium sporogenes</name>
    <dbReference type="NCBI Taxonomy" id="1509"/>
    <lineage>
        <taxon>Bacteria</taxon>
        <taxon>Bacillati</taxon>
        <taxon>Bacillota</taxon>
        <taxon>Clostridia</taxon>
        <taxon>Eubacteriales</taxon>
        <taxon>Clostridiaceae</taxon>
        <taxon>Clostridium</taxon>
    </lineage>
</organism>
<dbReference type="RefSeq" id="WP_279285133.1">
    <property type="nucleotide sequence ID" value="NZ_JARUIS010000021.1"/>
</dbReference>
<accession>A0AAE4JUL4</accession>
<evidence type="ECO:0000313" key="3">
    <source>
        <dbReference type="Proteomes" id="UP001182303"/>
    </source>
</evidence>
<dbReference type="AlphaFoldDB" id="A0AAE4JUL4"/>
<feature type="compositionally biased region" description="Basic and acidic residues" evidence="1">
    <location>
        <begin position="26"/>
        <end position="43"/>
    </location>
</feature>
<feature type="region of interest" description="Disordered" evidence="1">
    <location>
        <begin position="20"/>
        <end position="43"/>
    </location>
</feature>
<dbReference type="EMBL" id="JARUIS010000021">
    <property type="protein sequence ID" value="MDS1004463.1"/>
    <property type="molecule type" value="Genomic_DNA"/>
</dbReference>